<sequence>MRIRKNAKLSSLVFSHGLGAQPLQTHVCQLNQSPWDVISFSQETYYPSSSLNQPIRLMGLSHFFLCGSSLYQFDGEDSLNGNGSLGDSIGAVESVASMMMEDSEEKGMIKMKVDNMVIIDDNHDNEGNRRSEMLDDYEGIKIDSEFELMKCNKTDGKGWHCKNETRNGLPMCEHHHHHHLTSLKSSSCNNGNFNGGAIATKKPDKGTCITGARRGRAKSAKKGSSSNSNPYEFYYYSGFGPLWGKRRGDRDAVNKNEDKDVDNGTIIDSMTPNTTPFSSSSPIKINRQFDYVDEEEDDDDEDSGKKRMRKPVKARSLKSFM</sequence>
<evidence type="ECO:0000256" key="1">
    <source>
        <dbReference type="ARBA" id="ARBA00023242"/>
    </source>
</evidence>
<dbReference type="PANTHER" id="PTHR34680">
    <property type="entry name" value="EXPRESSED PROTEIN"/>
    <property type="match status" value="1"/>
</dbReference>
<evidence type="ECO:0000313" key="5">
    <source>
        <dbReference type="EMBL" id="KAG6786794.1"/>
    </source>
</evidence>
<accession>A0A8X8AEE1</accession>
<reference evidence="5" key="1">
    <citation type="journal article" date="2020" name="bioRxiv">
        <title>Hybrid origin of Populus tomentosa Carr. identified through genome sequencing and phylogenomic analysis.</title>
        <authorList>
            <person name="An X."/>
            <person name="Gao K."/>
            <person name="Chen Z."/>
            <person name="Li J."/>
            <person name="Yang X."/>
            <person name="Yang X."/>
            <person name="Zhou J."/>
            <person name="Guo T."/>
            <person name="Zhao T."/>
            <person name="Huang S."/>
            <person name="Miao D."/>
            <person name="Khan W.U."/>
            <person name="Rao P."/>
            <person name="Ye M."/>
            <person name="Lei B."/>
            <person name="Liao W."/>
            <person name="Wang J."/>
            <person name="Ji L."/>
            <person name="Li Y."/>
            <person name="Guo B."/>
            <person name="Mustafa N.S."/>
            <person name="Li S."/>
            <person name="Yun Q."/>
            <person name="Keller S.R."/>
            <person name="Mao J."/>
            <person name="Zhang R."/>
            <person name="Strauss S.H."/>
        </authorList>
    </citation>
    <scope>NUCLEOTIDE SEQUENCE</scope>
    <source>
        <strain evidence="5">GM15</strain>
        <tissue evidence="5">Leaf</tissue>
    </source>
</reference>
<organism evidence="5 6">
    <name type="scientific">Populus tomentosa</name>
    <name type="common">Chinese white poplar</name>
    <dbReference type="NCBI Taxonomy" id="118781"/>
    <lineage>
        <taxon>Eukaryota</taxon>
        <taxon>Viridiplantae</taxon>
        <taxon>Streptophyta</taxon>
        <taxon>Embryophyta</taxon>
        <taxon>Tracheophyta</taxon>
        <taxon>Spermatophyta</taxon>
        <taxon>Magnoliopsida</taxon>
        <taxon>eudicotyledons</taxon>
        <taxon>Gunneridae</taxon>
        <taxon>Pentapetalae</taxon>
        <taxon>rosids</taxon>
        <taxon>fabids</taxon>
        <taxon>Malpighiales</taxon>
        <taxon>Salicaceae</taxon>
        <taxon>Saliceae</taxon>
        <taxon>Populus</taxon>
    </lineage>
</organism>
<feature type="compositionally biased region" description="Basic residues" evidence="3">
    <location>
        <begin position="306"/>
        <end position="321"/>
    </location>
</feature>
<dbReference type="Proteomes" id="UP000886885">
    <property type="component" value="Chromosome 2A"/>
</dbReference>
<dbReference type="OrthoDB" id="1927437at2759"/>
<proteinExistence type="predicted"/>
<feature type="compositionally biased region" description="Basic and acidic residues" evidence="3">
    <location>
        <begin position="250"/>
        <end position="262"/>
    </location>
</feature>
<dbReference type="AlphaFoldDB" id="A0A8X8AEE1"/>
<protein>
    <recommendedName>
        <fullName evidence="4">WRC domain-containing protein</fullName>
    </recommendedName>
</protein>
<feature type="compositionally biased region" description="Acidic residues" evidence="3">
    <location>
        <begin position="291"/>
        <end position="302"/>
    </location>
</feature>
<comment type="caution">
    <text evidence="5">The sequence shown here is derived from an EMBL/GenBank/DDBJ whole genome shotgun (WGS) entry which is preliminary data.</text>
</comment>
<feature type="domain" description="WRC" evidence="4">
    <location>
        <begin position="145"/>
        <end position="191"/>
    </location>
</feature>
<evidence type="ECO:0000259" key="4">
    <source>
        <dbReference type="PROSITE" id="PS51667"/>
    </source>
</evidence>
<feature type="compositionally biased region" description="Low complexity" evidence="3">
    <location>
        <begin position="269"/>
        <end position="282"/>
    </location>
</feature>
<dbReference type="PROSITE" id="PS51667">
    <property type="entry name" value="WRC"/>
    <property type="match status" value="1"/>
</dbReference>
<dbReference type="InterPro" id="IPR014977">
    <property type="entry name" value="WRC_dom"/>
</dbReference>
<evidence type="ECO:0000256" key="3">
    <source>
        <dbReference type="SAM" id="MobiDB-lite"/>
    </source>
</evidence>
<evidence type="ECO:0000313" key="6">
    <source>
        <dbReference type="Proteomes" id="UP000886885"/>
    </source>
</evidence>
<name>A0A8X8AEE1_POPTO</name>
<comment type="caution">
    <text evidence="2">Lacks conserved residue(s) required for the propagation of feature annotation.</text>
</comment>
<dbReference type="PANTHER" id="PTHR34680:SF3">
    <property type="entry name" value="EXPRESSED PROTEIN"/>
    <property type="match status" value="1"/>
</dbReference>
<keyword evidence="1" id="KW-0539">Nucleus</keyword>
<evidence type="ECO:0000256" key="2">
    <source>
        <dbReference type="PROSITE-ProRule" id="PRU01002"/>
    </source>
</evidence>
<feature type="region of interest" description="Disordered" evidence="3">
    <location>
        <begin position="250"/>
        <end position="321"/>
    </location>
</feature>
<keyword evidence="6" id="KW-1185">Reference proteome</keyword>
<feature type="region of interest" description="Disordered" evidence="3">
    <location>
        <begin position="205"/>
        <end position="226"/>
    </location>
</feature>
<dbReference type="Pfam" id="PF08879">
    <property type="entry name" value="WRC"/>
    <property type="match status" value="1"/>
</dbReference>
<gene>
    <name evidence="5" type="ORF">POTOM_008411</name>
</gene>
<dbReference type="EMBL" id="JAAWWB010000003">
    <property type="protein sequence ID" value="KAG6786794.1"/>
    <property type="molecule type" value="Genomic_DNA"/>
</dbReference>